<feature type="compositionally biased region" description="Basic and acidic residues" evidence="1">
    <location>
        <begin position="328"/>
        <end position="338"/>
    </location>
</feature>
<feature type="compositionally biased region" description="Low complexity" evidence="1">
    <location>
        <begin position="93"/>
        <end position="109"/>
    </location>
</feature>
<feature type="compositionally biased region" description="Basic and acidic residues" evidence="1">
    <location>
        <begin position="413"/>
        <end position="424"/>
    </location>
</feature>
<feature type="compositionally biased region" description="Basic and acidic residues" evidence="1">
    <location>
        <begin position="443"/>
        <end position="459"/>
    </location>
</feature>
<protein>
    <submittedName>
        <fullName evidence="2">Uncharacterized protein</fullName>
    </submittedName>
</protein>
<evidence type="ECO:0000313" key="3">
    <source>
        <dbReference type="Proteomes" id="UP000799440"/>
    </source>
</evidence>
<feature type="compositionally biased region" description="Basic and acidic residues" evidence="1">
    <location>
        <begin position="110"/>
        <end position="121"/>
    </location>
</feature>
<feature type="region of interest" description="Disordered" evidence="1">
    <location>
        <begin position="198"/>
        <end position="459"/>
    </location>
</feature>
<keyword evidence="3" id="KW-1185">Reference proteome</keyword>
<evidence type="ECO:0000313" key="2">
    <source>
        <dbReference type="EMBL" id="KAF2746646.1"/>
    </source>
</evidence>
<feature type="compositionally biased region" description="Polar residues" evidence="1">
    <location>
        <begin position="273"/>
        <end position="284"/>
    </location>
</feature>
<feature type="compositionally biased region" description="Low complexity" evidence="1">
    <location>
        <begin position="199"/>
        <end position="209"/>
    </location>
</feature>
<feature type="compositionally biased region" description="Polar residues" evidence="1">
    <location>
        <begin position="125"/>
        <end position="134"/>
    </location>
</feature>
<feature type="region of interest" description="Disordered" evidence="1">
    <location>
        <begin position="1"/>
        <end position="183"/>
    </location>
</feature>
<accession>A0A6A6V9S5</accession>
<gene>
    <name evidence="2" type="ORF">M011DRAFT_468347</name>
</gene>
<organism evidence="2 3">
    <name type="scientific">Sporormia fimetaria CBS 119925</name>
    <dbReference type="NCBI Taxonomy" id="1340428"/>
    <lineage>
        <taxon>Eukaryota</taxon>
        <taxon>Fungi</taxon>
        <taxon>Dikarya</taxon>
        <taxon>Ascomycota</taxon>
        <taxon>Pezizomycotina</taxon>
        <taxon>Dothideomycetes</taxon>
        <taxon>Pleosporomycetidae</taxon>
        <taxon>Pleosporales</taxon>
        <taxon>Sporormiaceae</taxon>
        <taxon>Sporormia</taxon>
    </lineage>
</organism>
<proteinExistence type="predicted"/>
<feature type="compositionally biased region" description="Basic and acidic residues" evidence="1">
    <location>
        <begin position="226"/>
        <end position="236"/>
    </location>
</feature>
<dbReference type="AlphaFoldDB" id="A0A6A6V9S5"/>
<feature type="compositionally biased region" description="Polar residues" evidence="1">
    <location>
        <begin position="171"/>
        <end position="183"/>
    </location>
</feature>
<dbReference type="EMBL" id="MU006576">
    <property type="protein sequence ID" value="KAF2746646.1"/>
    <property type="molecule type" value="Genomic_DNA"/>
</dbReference>
<feature type="compositionally biased region" description="Low complexity" evidence="1">
    <location>
        <begin position="1"/>
        <end position="16"/>
    </location>
</feature>
<reference evidence="2" key="1">
    <citation type="journal article" date="2020" name="Stud. Mycol.">
        <title>101 Dothideomycetes genomes: a test case for predicting lifestyles and emergence of pathogens.</title>
        <authorList>
            <person name="Haridas S."/>
            <person name="Albert R."/>
            <person name="Binder M."/>
            <person name="Bloem J."/>
            <person name="Labutti K."/>
            <person name="Salamov A."/>
            <person name="Andreopoulos B."/>
            <person name="Baker S."/>
            <person name="Barry K."/>
            <person name="Bills G."/>
            <person name="Bluhm B."/>
            <person name="Cannon C."/>
            <person name="Castanera R."/>
            <person name="Culley D."/>
            <person name="Daum C."/>
            <person name="Ezra D."/>
            <person name="Gonzalez J."/>
            <person name="Henrissat B."/>
            <person name="Kuo A."/>
            <person name="Liang C."/>
            <person name="Lipzen A."/>
            <person name="Lutzoni F."/>
            <person name="Magnuson J."/>
            <person name="Mondo S."/>
            <person name="Nolan M."/>
            <person name="Ohm R."/>
            <person name="Pangilinan J."/>
            <person name="Park H.-J."/>
            <person name="Ramirez L."/>
            <person name="Alfaro M."/>
            <person name="Sun H."/>
            <person name="Tritt A."/>
            <person name="Yoshinaga Y."/>
            <person name="Zwiers L.-H."/>
            <person name="Turgeon B."/>
            <person name="Goodwin S."/>
            <person name="Spatafora J."/>
            <person name="Crous P."/>
            <person name="Grigoriev I."/>
        </authorList>
    </citation>
    <scope>NUCLEOTIDE SEQUENCE</scope>
    <source>
        <strain evidence="2">CBS 119925</strain>
    </source>
</reference>
<dbReference type="Proteomes" id="UP000799440">
    <property type="component" value="Unassembled WGS sequence"/>
</dbReference>
<feature type="compositionally biased region" description="Basic and acidic residues" evidence="1">
    <location>
        <begin position="365"/>
        <end position="379"/>
    </location>
</feature>
<evidence type="ECO:0000256" key="1">
    <source>
        <dbReference type="SAM" id="MobiDB-lite"/>
    </source>
</evidence>
<feature type="compositionally biased region" description="Basic and acidic residues" evidence="1">
    <location>
        <begin position="386"/>
        <end position="401"/>
    </location>
</feature>
<feature type="compositionally biased region" description="Low complexity" evidence="1">
    <location>
        <begin position="58"/>
        <end position="69"/>
    </location>
</feature>
<feature type="compositionally biased region" description="Polar residues" evidence="1">
    <location>
        <begin position="426"/>
        <end position="439"/>
    </location>
</feature>
<sequence length="459" mass="51702">MPPKPVEQQQQDPEPQLSETEGGQEQQRDPNVPLPESEGGHQQQQDPNVPLPEAEGGQQQQQDPDVQPPEARGRQQQRRQRDPNVQLPEARGRQQQRQQQDPNAQQPEAEGGRGPEAHDPLDLAQRSQRAESLSQQHQQQQGEPDAEPGPGPDPYVESYDSAKRRRRLERLSQQDLDVNDSLTFEQLLERGRRVERLLQQRQQQQAEPEAFASDNEEETRAPMGESSREGKNRPLVDRTLSGRAIHWRTAPSILSEHPVIPTPQPQPDIRITAPSNPESVTASPRQGIGLGPPPRAARPESETEDAPLDYFAYQRQEDPNRLSFQRTPSEHYGEEGRAPNRKRVMYHKSRDDVNVQAPESSATAERQRSGALEEPRRDVPIQTERPTAEGERSRAPEEPTRDVPTQTEDPTAEGERSGATEECRQNLPTQTEDPTSAMSATPEDERSVAREEPRQDVST</sequence>
<name>A0A6A6V9S5_9PLEO</name>